<dbReference type="RefSeq" id="WP_110395957.1">
    <property type="nucleotide sequence ID" value="NZ_JADIJL010000002.1"/>
</dbReference>
<protein>
    <submittedName>
        <fullName evidence="2">Alpha/beta hydrolase family protein</fullName>
    </submittedName>
</protein>
<gene>
    <name evidence="2" type="ORF">DFR56_109173</name>
</gene>
<accession>A0A2V3VWQ1</accession>
<dbReference type="OrthoDB" id="9791779at2"/>
<dbReference type="Gene3D" id="3.40.50.1820">
    <property type="entry name" value="alpha/beta hydrolase"/>
    <property type="match status" value="1"/>
</dbReference>
<dbReference type="SUPFAM" id="SSF53474">
    <property type="entry name" value="alpha/beta-Hydrolases"/>
    <property type="match status" value="1"/>
</dbReference>
<evidence type="ECO:0000313" key="3">
    <source>
        <dbReference type="Proteomes" id="UP000247978"/>
    </source>
</evidence>
<reference evidence="2 3" key="1">
    <citation type="submission" date="2018-05" db="EMBL/GenBank/DDBJ databases">
        <title>Genomic Encyclopedia of Type Strains, Phase IV (KMG-IV): sequencing the most valuable type-strain genomes for metagenomic binning, comparative biology and taxonomic classification.</title>
        <authorList>
            <person name="Goeker M."/>
        </authorList>
    </citation>
    <scope>NUCLEOTIDE SEQUENCE [LARGE SCALE GENOMIC DNA]</scope>
    <source>
        <strain evidence="2 3">DSM 28556</strain>
    </source>
</reference>
<organism evidence="2 3">
    <name type="scientific">Pseudogracilibacillus auburnensis</name>
    <dbReference type="NCBI Taxonomy" id="1494959"/>
    <lineage>
        <taxon>Bacteria</taxon>
        <taxon>Bacillati</taxon>
        <taxon>Bacillota</taxon>
        <taxon>Bacilli</taxon>
        <taxon>Bacillales</taxon>
        <taxon>Bacillaceae</taxon>
        <taxon>Pseudogracilibacillus</taxon>
    </lineage>
</organism>
<keyword evidence="3" id="KW-1185">Reference proteome</keyword>
<dbReference type="EMBL" id="QJJQ01000009">
    <property type="protein sequence ID" value="PXW86010.1"/>
    <property type="molecule type" value="Genomic_DNA"/>
</dbReference>
<evidence type="ECO:0000313" key="2">
    <source>
        <dbReference type="EMBL" id="PXW86010.1"/>
    </source>
</evidence>
<dbReference type="InterPro" id="IPR000073">
    <property type="entry name" value="AB_hydrolase_1"/>
</dbReference>
<name>A0A2V3VWQ1_9BACI</name>
<evidence type="ECO:0000259" key="1">
    <source>
        <dbReference type="Pfam" id="PF00561"/>
    </source>
</evidence>
<dbReference type="GO" id="GO:0016787">
    <property type="term" value="F:hydrolase activity"/>
    <property type="evidence" value="ECO:0007669"/>
    <property type="project" value="UniProtKB-KW"/>
</dbReference>
<comment type="caution">
    <text evidence="2">The sequence shown here is derived from an EMBL/GenBank/DDBJ whole genome shotgun (WGS) entry which is preliminary data.</text>
</comment>
<keyword evidence="2" id="KW-0378">Hydrolase</keyword>
<proteinExistence type="predicted"/>
<feature type="domain" description="AB hydrolase-1" evidence="1">
    <location>
        <begin position="269"/>
        <end position="330"/>
    </location>
</feature>
<sequence length="478" mass="54803">MYQRNPIIDQILNIHKVQAEGIVRSTSSKLVKKAFTSSWSNLNNGSFQASISGQTIMFNPSDMEGMINKWIHDFEICLEAEEAKFKRIEDPTFSDKMDIIHLKTDIEQYVLYEYRDLKRKIGIIDTKFANAARAYRSPLHQALNDINQLYNDMNNIDGDFTGFENVSVYVHGIEDTGKKFFESAVEAAEDGDVIAYEDRHGNIEYYVVSVDKGIKDVNEEPLTFERLKQTDQYNDKNGRLHIVYETEYKNEHRQKTSDDLTEKLIEMGLLNDETKIDLFAHSYGGRRSLQFAMDYPDHVRSITTIGTPYDKNILSRTANTFPGIAKDFFNKNPTEYSNYLDFNSKNQRTDDGILHSNVYTDMKSEAMLEDIEHLKVANPEAYQKLEEMEITAAAGRDTTTYKSYNEFKGEVEEFVVPDTHDGAVSVKSQYGESLGELIDNRPSYDVKGEGISNPAHSHEITDEGFIHLIRQVNSDHKE</sequence>
<dbReference type="InterPro" id="IPR029058">
    <property type="entry name" value="AB_hydrolase_fold"/>
</dbReference>
<dbReference type="Pfam" id="PF00561">
    <property type="entry name" value="Abhydrolase_1"/>
    <property type="match status" value="1"/>
</dbReference>
<dbReference type="AlphaFoldDB" id="A0A2V3VWQ1"/>
<dbReference type="Proteomes" id="UP000247978">
    <property type="component" value="Unassembled WGS sequence"/>
</dbReference>